<dbReference type="SUPFAM" id="SSF47473">
    <property type="entry name" value="EF-hand"/>
    <property type="match status" value="1"/>
</dbReference>
<dbReference type="Pfam" id="PF13202">
    <property type="entry name" value="EF-hand_5"/>
    <property type="match status" value="3"/>
</dbReference>
<feature type="signal peptide" evidence="1">
    <location>
        <begin position="1"/>
        <end position="34"/>
    </location>
</feature>
<sequence length="192" mass="20783">MSPAVTETVSMRKTILILSLAASALGATACSAQATQTNQTNQADTAEHGHGHRGAMMMRADTNRDGVITRAEAIAAADARLDKLDTNHDGTVTADEMAARRAAMRERMAARGMTLPDGATRGMGRHRDRDGDGIMTKAEAEAHAATRFDRMDANHDGKLDKTELANLREMRHLRHDKMRGGDMPPPQPTDNQ</sequence>
<dbReference type="OrthoDB" id="113323at2"/>
<dbReference type="EMBL" id="RCZK01000006">
    <property type="protein sequence ID" value="TPG12450.1"/>
    <property type="molecule type" value="Genomic_DNA"/>
</dbReference>
<dbReference type="InterPro" id="IPR018247">
    <property type="entry name" value="EF_Hand_1_Ca_BS"/>
</dbReference>
<dbReference type="InterPro" id="IPR002048">
    <property type="entry name" value="EF_hand_dom"/>
</dbReference>
<gene>
    <name evidence="3" type="ORF">EAH84_09900</name>
</gene>
<feature type="domain" description="EF-hand" evidence="2">
    <location>
        <begin position="72"/>
        <end position="107"/>
    </location>
</feature>
<accession>A0A502CIH4</accession>
<dbReference type="GO" id="GO:0005509">
    <property type="term" value="F:calcium ion binding"/>
    <property type="evidence" value="ECO:0007669"/>
    <property type="project" value="InterPro"/>
</dbReference>
<keyword evidence="1" id="KW-0732">Signal</keyword>
<reference evidence="3 4" key="1">
    <citation type="journal article" date="2019" name="Environ. Microbiol.">
        <title>Species interactions and distinct microbial communities in high Arctic permafrost affected cryosols are associated with the CH4 and CO2 gas fluxes.</title>
        <authorList>
            <person name="Altshuler I."/>
            <person name="Hamel J."/>
            <person name="Turney S."/>
            <person name="Magnuson E."/>
            <person name="Levesque R."/>
            <person name="Greer C."/>
            <person name="Whyte L.G."/>
        </authorList>
    </citation>
    <scope>NUCLEOTIDE SEQUENCE [LARGE SCALE GENOMIC DNA]</scope>
    <source>
        <strain evidence="3 4">S5.1</strain>
    </source>
</reference>
<evidence type="ECO:0000259" key="2">
    <source>
        <dbReference type="PROSITE" id="PS50222"/>
    </source>
</evidence>
<dbReference type="AlphaFoldDB" id="A0A502CIH4"/>
<dbReference type="PROSITE" id="PS00018">
    <property type="entry name" value="EF_HAND_1"/>
    <property type="match status" value="2"/>
</dbReference>
<dbReference type="InterPro" id="IPR011992">
    <property type="entry name" value="EF-hand-dom_pair"/>
</dbReference>
<evidence type="ECO:0000313" key="4">
    <source>
        <dbReference type="Proteomes" id="UP000318413"/>
    </source>
</evidence>
<proteinExistence type="predicted"/>
<organism evidence="3 4">
    <name type="scientific">Sphingomonas oligophenolica</name>
    <dbReference type="NCBI Taxonomy" id="301154"/>
    <lineage>
        <taxon>Bacteria</taxon>
        <taxon>Pseudomonadati</taxon>
        <taxon>Pseudomonadota</taxon>
        <taxon>Alphaproteobacteria</taxon>
        <taxon>Sphingomonadales</taxon>
        <taxon>Sphingomonadaceae</taxon>
        <taxon>Sphingomonas</taxon>
    </lineage>
</organism>
<evidence type="ECO:0000313" key="3">
    <source>
        <dbReference type="EMBL" id="TPG12450.1"/>
    </source>
</evidence>
<name>A0A502CIH4_9SPHN</name>
<dbReference type="Proteomes" id="UP000318413">
    <property type="component" value="Unassembled WGS sequence"/>
</dbReference>
<protein>
    <recommendedName>
        <fullName evidence="2">EF-hand domain-containing protein</fullName>
    </recommendedName>
</protein>
<dbReference type="Gene3D" id="1.10.238.10">
    <property type="entry name" value="EF-hand"/>
    <property type="match status" value="3"/>
</dbReference>
<feature type="domain" description="EF-hand" evidence="2">
    <location>
        <begin position="139"/>
        <end position="174"/>
    </location>
</feature>
<dbReference type="PROSITE" id="PS50222">
    <property type="entry name" value="EF_HAND_2"/>
    <property type="match status" value="2"/>
</dbReference>
<keyword evidence="4" id="KW-1185">Reference proteome</keyword>
<feature type="chain" id="PRO_5021248630" description="EF-hand domain-containing protein" evidence="1">
    <location>
        <begin position="35"/>
        <end position="192"/>
    </location>
</feature>
<evidence type="ECO:0000256" key="1">
    <source>
        <dbReference type="SAM" id="SignalP"/>
    </source>
</evidence>
<comment type="caution">
    <text evidence="3">The sequence shown here is derived from an EMBL/GenBank/DDBJ whole genome shotgun (WGS) entry which is preliminary data.</text>
</comment>